<protein>
    <submittedName>
        <fullName evidence="9">Uncharacterized protein</fullName>
    </submittedName>
</protein>
<evidence type="ECO:0000256" key="1">
    <source>
        <dbReference type="ARBA" id="ARBA00010866"/>
    </source>
</evidence>
<gene>
    <name evidence="9" type="ORF">COT61_02495</name>
</gene>
<dbReference type="Proteomes" id="UP000229080">
    <property type="component" value="Unassembled WGS sequence"/>
</dbReference>
<proteinExistence type="inferred from homology"/>
<evidence type="ECO:0000256" key="5">
    <source>
        <dbReference type="ARBA" id="ARBA00025846"/>
    </source>
</evidence>
<keyword evidence="2" id="KW-0712">Selenocysteine</keyword>
<dbReference type="EMBL" id="PEZF01000085">
    <property type="protein sequence ID" value="PIS16706.1"/>
    <property type="molecule type" value="Genomic_DNA"/>
</dbReference>
<organism evidence="9 10">
    <name type="scientific">Candidatus Portnoybacteria bacterium CG09_land_8_20_14_0_10_44_13</name>
    <dbReference type="NCBI Taxonomy" id="1974811"/>
    <lineage>
        <taxon>Bacteria</taxon>
        <taxon>Candidatus Portnoyibacteriota</taxon>
    </lineage>
</organism>
<evidence type="ECO:0000313" key="9">
    <source>
        <dbReference type="EMBL" id="PIS16706.1"/>
    </source>
</evidence>
<comment type="catalytic activity">
    <reaction evidence="7">
        <text>acetyl phosphate + trimethylamine + [thioredoxin]-disulfide + H2O = glycine betaine + [thioredoxin]-dithiol + phosphate + H(+)</text>
        <dbReference type="Rhea" id="RHEA:11848"/>
        <dbReference type="Rhea" id="RHEA-COMP:10698"/>
        <dbReference type="Rhea" id="RHEA-COMP:10700"/>
        <dbReference type="ChEBI" id="CHEBI:15377"/>
        <dbReference type="ChEBI" id="CHEBI:15378"/>
        <dbReference type="ChEBI" id="CHEBI:17750"/>
        <dbReference type="ChEBI" id="CHEBI:22191"/>
        <dbReference type="ChEBI" id="CHEBI:29950"/>
        <dbReference type="ChEBI" id="CHEBI:43474"/>
        <dbReference type="ChEBI" id="CHEBI:50058"/>
        <dbReference type="ChEBI" id="CHEBI:58389"/>
        <dbReference type="EC" id="1.21.4.4"/>
    </reaction>
</comment>
<evidence type="ECO:0000256" key="6">
    <source>
        <dbReference type="ARBA" id="ARBA00047603"/>
    </source>
</evidence>
<comment type="subunit">
    <text evidence="5">Monomer. Component of the glycine, sarcosine and betaine reductase complexes, together with components B and C.</text>
</comment>
<comment type="caution">
    <text evidence="9">The sequence shown here is derived from an EMBL/GenBank/DDBJ whole genome shotgun (WGS) entry which is preliminary data.</text>
</comment>
<comment type="function">
    <text evidence="4">In the first step of glycine, betaine and sarcosine reductases, the substrate is bound to component PB via a Schiff base intermediate. Then the PB-activated substrate is nucleophilically attacked by the selenol anion of component PA to transform it to a carboxymethylated selenoether and the respective amine. By action of component PC, acetyl phosphate is formed, leaving component PA in its oxidized state. Finally component PA becomes reduced by the thioredoxin system to start a new catalytic cycle of reductive deamination.</text>
</comment>
<dbReference type="AlphaFoldDB" id="A0A2H0WVL8"/>
<dbReference type="GO" id="GO:0030699">
    <property type="term" value="F:glycine reductase activity"/>
    <property type="evidence" value="ECO:0007669"/>
    <property type="project" value="UniProtKB-EC"/>
</dbReference>
<comment type="catalytic activity">
    <reaction evidence="8">
        <text>acetyl phosphate + methylamine + [thioredoxin]-disulfide + H2O = sarcosine + [thioredoxin]-dithiol + phosphate + H(+)</text>
        <dbReference type="Rhea" id="RHEA:12825"/>
        <dbReference type="Rhea" id="RHEA-COMP:10698"/>
        <dbReference type="Rhea" id="RHEA-COMP:10700"/>
        <dbReference type="ChEBI" id="CHEBI:15377"/>
        <dbReference type="ChEBI" id="CHEBI:15378"/>
        <dbReference type="ChEBI" id="CHEBI:22191"/>
        <dbReference type="ChEBI" id="CHEBI:29950"/>
        <dbReference type="ChEBI" id="CHEBI:43474"/>
        <dbReference type="ChEBI" id="CHEBI:50058"/>
        <dbReference type="ChEBI" id="CHEBI:57433"/>
        <dbReference type="ChEBI" id="CHEBI:59338"/>
        <dbReference type="EC" id="1.21.4.3"/>
    </reaction>
</comment>
<accession>A0A2H0WVL8</accession>
<name>A0A2H0WVL8_9BACT</name>
<evidence type="ECO:0000256" key="4">
    <source>
        <dbReference type="ARBA" id="ARBA00025583"/>
    </source>
</evidence>
<evidence type="ECO:0000256" key="8">
    <source>
        <dbReference type="ARBA" id="ARBA00048720"/>
    </source>
</evidence>
<dbReference type="InterPro" id="IPR006812">
    <property type="entry name" value="GRDA"/>
</dbReference>
<evidence type="ECO:0000256" key="2">
    <source>
        <dbReference type="ARBA" id="ARBA00022933"/>
    </source>
</evidence>
<sequence>MGPTEQENVKELMEKNKAEDIIVVIGFNVVMEKEDPAGEIRLMAETFKNGDPTFAGPLADVALGLKTYHVLELKESVPPEVWEEQLGFKDEFEFSAEQKALIFETLKEIRES</sequence>
<dbReference type="GO" id="GO:0033795">
    <property type="term" value="F:betaine reductase activity"/>
    <property type="evidence" value="ECO:0007669"/>
    <property type="project" value="UniProtKB-EC"/>
</dbReference>
<keyword evidence="3" id="KW-0560">Oxidoreductase</keyword>
<comment type="catalytic activity">
    <reaction evidence="6">
        <text>acetyl phosphate + [thioredoxin]-disulfide + NH4(+) + H2O = [thioredoxin]-dithiol + glycine + phosphate + H(+)</text>
        <dbReference type="Rhea" id="RHEA:12232"/>
        <dbReference type="Rhea" id="RHEA-COMP:10698"/>
        <dbReference type="Rhea" id="RHEA-COMP:10700"/>
        <dbReference type="ChEBI" id="CHEBI:15377"/>
        <dbReference type="ChEBI" id="CHEBI:15378"/>
        <dbReference type="ChEBI" id="CHEBI:22191"/>
        <dbReference type="ChEBI" id="CHEBI:28938"/>
        <dbReference type="ChEBI" id="CHEBI:29950"/>
        <dbReference type="ChEBI" id="CHEBI:43474"/>
        <dbReference type="ChEBI" id="CHEBI:50058"/>
        <dbReference type="ChEBI" id="CHEBI:57305"/>
        <dbReference type="EC" id="1.21.4.2"/>
    </reaction>
</comment>
<dbReference type="GO" id="GO:0033794">
    <property type="term" value="F:sarcosine reductase activity"/>
    <property type="evidence" value="ECO:0007669"/>
    <property type="project" value="UniProtKB-EC"/>
</dbReference>
<evidence type="ECO:0000256" key="3">
    <source>
        <dbReference type="ARBA" id="ARBA00023002"/>
    </source>
</evidence>
<evidence type="ECO:0000313" key="10">
    <source>
        <dbReference type="Proteomes" id="UP000229080"/>
    </source>
</evidence>
<evidence type="ECO:0000256" key="7">
    <source>
        <dbReference type="ARBA" id="ARBA00048189"/>
    </source>
</evidence>
<dbReference type="GO" id="GO:0030700">
    <property type="term" value="C:glycine reductase complex"/>
    <property type="evidence" value="ECO:0007669"/>
    <property type="project" value="InterPro"/>
</dbReference>
<reference evidence="10" key="1">
    <citation type="submission" date="2017-09" db="EMBL/GenBank/DDBJ databases">
        <title>Depth-based differentiation of microbial function through sediment-hosted aquifers and enrichment of novel symbionts in the deep terrestrial subsurface.</title>
        <authorList>
            <person name="Probst A.J."/>
            <person name="Ladd B."/>
            <person name="Jarett J.K."/>
            <person name="Geller-Mcgrath D.E."/>
            <person name="Sieber C.M.K."/>
            <person name="Emerson J.B."/>
            <person name="Anantharaman K."/>
            <person name="Thomas B.C."/>
            <person name="Malmstrom R."/>
            <person name="Stieglmeier M."/>
            <person name="Klingl A."/>
            <person name="Woyke T."/>
            <person name="Ryan C.M."/>
            <person name="Banfield J.F."/>
        </authorList>
    </citation>
    <scope>NUCLEOTIDE SEQUENCE [LARGE SCALE GENOMIC DNA]</scope>
</reference>
<comment type="similarity">
    <text evidence="1">Belongs to the GrdA family.</text>
</comment>
<dbReference type="Pfam" id="PF04723">
    <property type="entry name" value="GRDA"/>
    <property type="match status" value="1"/>
</dbReference>